<keyword evidence="3" id="KW-1185">Reference proteome</keyword>
<dbReference type="EMBL" id="JAGYPE020000038">
    <property type="protein sequence ID" value="MCH6267551.1"/>
    <property type="molecule type" value="Genomic_DNA"/>
</dbReference>
<sequence>MTKIKQSGFDLSEADINEDLLRELSEFPLLEALFGRRSRRFFLGAEIPDGPLAYKSRHEPVPLNNLEKLLILLGVSGVTGWHHSVTRHDRYKPYLSNYSGSASGRTHPSAAGFHTSEVFFTDDTGTYIFRTRDFAPEVGRSDNGKLSTKELLQSHQKRIEKLSDDRLYIPNYEPYMEGHNSWVANKPGTFLVFPVGDLAQHTLLNLCFYVQNGLVIYDDINKRKIPGLEKYRHIVDVDNPVPLSFLDQYSLAELSAELATATYSGMLLQQAIGLGGWMFDGIDRLTVLGASGDPDVPGLGFRYDTDERWAIPNPTGLEGVFTSYTPPHYPTMRDAVEALVERKFGKDGPFHPETKGIWKNPSFVRSNAQVHDEEFKEIIALQAQYMYDTFGKFPATVPSVYSLMYLQSHHLDLEYYDKLFDPHSYLSTHAEHLKKWHGIKL</sequence>
<reference evidence="1" key="1">
    <citation type="submission" date="2021-05" db="EMBL/GenBank/DDBJ databases">
        <title>Novel Bacillus species.</title>
        <authorList>
            <person name="Liu G."/>
        </authorList>
    </citation>
    <scope>NUCLEOTIDE SEQUENCE</scope>
    <source>
        <strain evidence="1 3">FJAT-50051</strain>
    </source>
</reference>
<accession>A0A942T5Y4</accession>
<proteinExistence type="predicted"/>
<dbReference type="AlphaFoldDB" id="A0A942T5Y4"/>
<evidence type="ECO:0000313" key="2">
    <source>
        <dbReference type="EMBL" id="MCH6267551.1"/>
    </source>
</evidence>
<comment type="caution">
    <text evidence="1">The sequence shown here is derived from an EMBL/GenBank/DDBJ whole genome shotgun (WGS) entry which is preliminary data.</text>
</comment>
<gene>
    <name evidence="2" type="ORF">KHB02_018695</name>
    <name evidence="1" type="ORF">KHB02_32090</name>
</gene>
<dbReference type="RefSeq" id="WP_213145834.1">
    <property type="nucleotide sequence ID" value="NZ_JAGYPE020000038.1"/>
</dbReference>
<protein>
    <submittedName>
        <fullName evidence="1">Uncharacterized protein</fullName>
    </submittedName>
</protein>
<evidence type="ECO:0000313" key="3">
    <source>
        <dbReference type="Proteomes" id="UP000677265"/>
    </source>
</evidence>
<name>A0A942T5Y4_9BACI</name>
<organism evidence="1">
    <name type="scientific">Neobacillus citreus</name>
    <dbReference type="NCBI Taxonomy" id="2833578"/>
    <lineage>
        <taxon>Bacteria</taxon>
        <taxon>Bacillati</taxon>
        <taxon>Bacillota</taxon>
        <taxon>Bacilli</taxon>
        <taxon>Bacillales</taxon>
        <taxon>Bacillaceae</taxon>
        <taxon>Neobacillus</taxon>
    </lineage>
</organism>
<evidence type="ECO:0000313" key="1">
    <source>
        <dbReference type="EMBL" id="MBS4186035.1"/>
    </source>
</evidence>
<dbReference type="EMBL" id="JAGYPE010000006">
    <property type="protein sequence ID" value="MBS4186035.1"/>
    <property type="molecule type" value="Genomic_DNA"/>
</dbReference>
<dbReference type="Proteomes" id="UP000677265">
    <property type="component" value="Unassembled WGS sequence"/>
</dbReference>